<dbReference type="InterPro" id="IPR029045">
    <property type="entry name" value="ClpP/crotonase-like_dom_sf"/>
</dbReference>
<evidence type="ECO:0000256" key="7">
    <source>
        <dbReference type="SAM" id="Phobius"/>
    </source>
</evidence>
<comment type="catalytic activity">
    <reaction evidence="2">
        <text>a (3E)-enoyl-CoA = a 4-saturated (2E)-enoyl-CoA</text>
        <dbReference type="Rhea" id="RHEA:45228"/>
        <dbReference type="ChEBI" id="CHEBI:58521"/>
        <dbReference type="ChEBI" id="CHEBI:85097"/>
        <dbReference type="EC" id="5.3.3.8"/>
    </reaction>
</comment>
<evidence type="ECO:0000256" key="1">
    <source>
        <dbReference type="ARBA" id="ARBA00000452"/>
    </source>
</evidence>
<keyword evidence="6" id="KW-0443">Lipid metabolism</keyword>
<evidence type="ECO:0000313" key="9">
    <source>
        <dbReference type="Proteomes" id="UP001154282"/>
    </source>
</evidence>
<sequence>MCSLEKKGNIYILTLTDPGEHRLNPDLIDSIRSDLSTLKSHPPSSPPSILITTNHGKFFSNGFDLSWAQSSSPRLKLMSSKFQLLVSDLISLPMPTIAAVTGHAAAAGMILALAHDYVVMRKDRGFMYMSEVDIGLVIPQWFVVLLEIKIGRGKVLREVVMGAEKLTAEMAVERGLVGSVGEGPEGTVDAAVELGERILKRRWDGGAFAKNRMVVLRDVLKAIEREQSMEEKASQISSRM</sequence>
<comment type="caution">
    <text evidence="8">The sequence shown here is derived from an EMBL/GenBank/DDBJ whole genome shotgun (WGS) entry which is preliminary data.</text>
</comment>
<dbReference type="GO" id="GO:0005777">
    <property type="term" value="C:peroxisome"/>
    <property type="evidence" value="ECO:0007669"/>
    <property type="project" value="TreeGrafter"/>
</dbReference>
<comment type="catalytic activity">
    <reaction evidence="1">
        <text>a (3Z)-enoyl-CoA = a 4-saturated (2E)-enoyl-CoA</text>
        <dbReference type="Rhea" id="RHEA:45900"/>
        <dbReference type="ChEBI" id="CHEBI:85097"/>
        <dbReference type="ChEBI" id="CHEBI:85489"/>
        <dbReference type="EC" id="5.3.3.8"/>
    </reaction>
</comment>
<gene>
    <name evidence="8" type="ORF">LITE_LOCUS27551</name>
</gene>
<dbReference type="PANTHER" id="PTHR11941">
    <property type="entry name" value="ENOYL-COA HYDRATASE-RELATED"/>
    <property type="match status" value="1"/>
</dbReference>
<proteinExistence type="inferred from homology"/>
<protein>
    <recommendedName>
        <fullName evidence="5">Delta(3)-Delta(2)-enoyl-CoA isomerase</fullName>
        <ecNumber evidence="5">5.3.3.8</ecNumber>
    </recommendedName>
</protein>
<dbReference type="FunFam" id="3.90.226.10:FF:000049">
    <property type="entry name" value="Enoyl-CoA delta isomerase 3"/>
    <property type="match status" value="1"/>
</dbReference>
<name>A0AAV0M9F3_9ROSI</name>
<dbReference type="EMBL" id="CAMGYJ010000007">
    <property type="protein sequence ID" value="CAI0443136.1"/>
    <property type="molecule type" value="Genomic_DNA"/>
</dbReference>
<keyword evidence="7" id="KW-0472">Membrane</keyword>
<comment type="similarity">
    <text evidence="4">Belongs to the enoyl-CoA hydratase/isomerase family.</text>
</comment>
<keyword evidence="9" id="KW-1185">Reference proteome</keyword>
<dbReference type="SUPFAM" id="SSF52096">
    <property type="entry name" value="ClpP/crotonase"/>
    <property type="match status" value="1"/>
</dbReference>
<organism evidence="8 9">
    <name type="scientific">Linum tenue</name>
    <dbReference type="NCBI Taxonomy" id="586396"/>
    <lineage>
        <taxon>Eukaryota</taxon>
        <taxon>Viridiplantae</taxon>
        <taxon>Streptophyta</taxon>
        <taxon>Embryophyta</taxon>
        <taxon>Tracheophyta</taxon>
        <taxon>Spermatophyta</taxon>
        <taxon>Magnoliopsida</taxon>
        <taxon>eudicotyledons</taxon>
        <taxon>Gunneridae</taxon>
        <taxon>Pentapetalae</taxon>
        <taxon>rosids</taxon>
        <taxon>fabids</taxon>
        <taxon>Malpighiales</taxon>
        <taxon>Linaceae</taxon>
        <taxon>Linum</taxon>
    </lineage>
</organism>
<keyword evidence="7" id="KW-0812">Transmembrane</keyword>
<dbReference type="AlphaFoldDB" id="A0AAV0M9F3"/>
<evidence type="ECO:0000256" key="6">
    <source>
        <dbReference type="ARBA" id="ARBA00023098"/>
    </source>
</evidence>
<reference evidence="8" key="1">
    <citation type="submission" date="2022-08" db="EMBL/GenBank/DDBJ databases">
        <authorList>
            <person name="Gutierrez-Valencia J."/>
        </authorList>
    </citation>
    <scope>NUCLEOTIDE SEQUENCE</scope>
</reference>
<dbReference type="Gene3D" id="3.90.226.10">
    <property type="entry name" value="2-enoyl-CoA Hydratase, Chain A, domain 1"/>
    <property type="match status" value="1"/>
</dbReference>
<keyword evidence="7" id="KW-1133">Transmembrane helix</keyword>
<evidence type="ECO:0000256" key="5">
    <source>
        <dbReference type="ARBA" id="ARBA00012064"/>
    </source>
</evidence>
<evidence type="ECO:0000256" key="4">
    <source>
        <dbReference type="ARBA" id="ARBA00005254"/>
    </source>
</evidence>
<dbReference type="PANTHER" id="PTHR11941:SF84">
    <property type="entry name" value="ENOYL-COA DELTA ISOMERASE 1, PEROXISOMAL"/>
    <property type="match status" value="1"/>
</dbReference>
<dbReference type="CDD" id="cd06558">
    <property type="entry name" value="crotonase-like"/>
    <property type="match status" value="1"/>
</dbReference>
<comment type="pathway">
    <text evidence="3">Lipid metabolism; fatty acid beta-oxidation.</text>
</comment>
<dbReference type="GO" id="GO:0004165">
    <property type="term" value="F:delta(3)-delta(2)-enoyl-CoA isomerase activity"/>
    <property type="evidence" value="ECO:0007669"/>
    <property type="project" value="UniProtKB-EC"/>
</dbReference>
<evidence type="ECO:0000256" key="3">
    <source>
        <dbReference type="ARBA" id="ARBA00005005"/>
    </source>
</evidence>
<dbReference type="InterPro" id="IPR001753">
    <property type="entry name" value="Enoyl-CoA_hydra/iso"/>
</dbReference>
<dbReference type="Proteomes" id="UP001154282">
    <property type="component" value="Unassembled WGS sequence"/>
</dbReference>
<evidence type="ECO:0000313" key="8">
    <source>
        <dbReference type="EMBL" id="CAI0443136.1"/>
    </source>
</evidence>
<dbReference type="Pfam" id="PF00378">
    <property type="entry name" value="ECH_1"/>
    <property type="match status" value="1"/>
</dbReference>
<evidence type="ECO:0000256" key="2">
    <source>
        <dbReference type="ARBA" id="ARBA00000765"/>
    </source>
</evidence>
<dbReference type="GO" id="GO:0006635">
    <property type="term" value="P:fatty acid beta-oxidation"/>
    <property type="evidence" value="ECO:0007669"/>
    <property type="project" value="TreeGrafter"/>
</dbReference>
<feature type="transmembrane region" description="Helical" evidence="7">
    <location>
        <begin position="84"/>
        <end position="114"/>
    </location>
</feature>
<accession>A0AAV0M9F3</accession>
<dbReference type="EC" id="5.3.3.8" evidence="5"/>